<evidence type="ECO:0000256" key="5">
    <source>
        <dbReference type="ARBA" id="ARBA00022525"/>
    </source>
</evidence>
<keyword evidence="12" id="KW-1185">Reference proteome</keyword>
<feature type="signal peptide" evidence="9">
    <location>
        <begin position="1"/>
        <end position="23"/>
    </location>
</feature>
<keyword evidence="5" id="KW-0964">Secreted</keyword>
<dbReference type="InterPro" id="IPR017853">
    <property type="entry name" value="GH"/>
</dbReference>
<feature type="chain" id="PRO_5044021799" description="mannan endo-1,4-beta-mannosidase" evidence="9">
    <location>
        <begin position="24"/>
        <end position="414"/>
    </location>
</feature>
<comment type="catalytic activity">
    <reaction evidence="1">
        <text>Random hydrolysis of (1-&gt;4)-beta-D-mannosidic linkages in mannans, galactomannans and glucomannans.</text>
        <dbReference type="EC" id="3.2.1.78"/>
    </reaction>
</comment>
<dbReference type="InterPro" id="IPR001547">
    <property type="entry name" value="Glyco_hydro_5"/>
</dbReference>
<protein>
    <recommendedName>
        <fullName evidence="4">mannan endo-1,4-beta-mannosidase</fullName>
        <ecNumber evidence="4">3.2.1.78</ecNumber>
    </recommendedName>
</protein>
<dbReference type="AlphaFoldDB" id="A0AAV1XEW8"/>
<dbReference type="GO" id="GO:0016985">
    <property type="term" value="F:mannan endo-1,4-beta-mannosidase activity"/>
    <property type="evidence" value="ECO:0007669"/>
    <property type="project" value="UniProtKB-EC"/>
</dbReference>
<gene>
    <name evidence="11" type="ORF">LLUT_LOCUS21238</name>
</gene>
<evidence type="ECO:0000256" key="7">
    <source>
        <dbReference type="ARBA" id="ARBA00022801"/>
    </source>
</evidence>
<dbReference type="GO" id="GO:0000272">
    <property type="term" value="P:polysaccharide catabolic process"/>
    <property type="evidence" value="ECO:0007669"/>
    <property type="project" value="InterPro"/>
</dbReference>
<dbReference type="SUPFAM" id="SSF51445">
    <property type="entry name" value="(Trans)glycosidases"/>
    <property type="match status" value="1"/>
</dbReference>
<dbReference type="Pfam" id="PF26410">
    <property type="entry name" value="GH5_mannosidase"/>
    <property type="match status" value="1"/>
</dbReference>
<evidence type="ECO:0000256" key="2">
    <source>
        <dbReference type="ARBA" id="ARBA00004613"/>
    </source>
</evidence>
<keyword evidence="8" id="KW-0326">Glycosidase</keyword>
<evidence type="ECO:0000256" key="9">
    <source>
        <dbReference type="SAM" id="SignalP"/>
    </source>
</evidence>
<comment type="similarity">
    <text evidence="3">Belongs to the glycosyl hydrolase 5 (cellulase A) family.</text>
</comment>
<proteinExistence type="inferred from homology"/>
<dbReference type="InterPro" id="IPR045053">
    <property type="entry name" value="MAN-like"/>
</dbReference>
<evidence type="ECO:0000259" key="10">
    <source>
        <dbReference type="Pfam" id="PF26410"/>
    </source>
</evidence>
<dbReference type="Proteomes" id="UP001497480">
    <property type="component" value="Unassembled WGS sequence"/>
</dbReference>
<evidence type="ECO:0000256" key="8">
    <source>
        <dbReference type="ARBA" id="ARBA00023295"/>
    </source>
</evidence>
<keyword evidence="6 9" id="KW-0732">Signal</keyword>
<feature type="domain" description="Glycoside hydrolase family 5" evidence="10">
    <location>
        <begin position="43"/>
        <end position="376"/>
    </location>
</feature>
<comment type="subcellular location">
    <subcellularLocation>
        <location evidence="2">Secreted</location>
    </subcellularLocation>
</comment>
<evidence type="ECO:0000256" key="1">
    <source>
        <dbReference type="ARBA" id="ARBA00001678"/>
    </source>
</evidence>
<evidence type="ECO:0000256" key="6">
    <source>
        <dbReference type="ARBA" id="ARBA00022729"/>
    </source>
</evidence>
<dbReference type="PANTHER" id="PTHR31451">
    <property type="match status" value="1"/>
</dbReference>
<evidence type="ECO:0000256" key="3">
    <source>
        <dbReference type="ARBA" id="ARBA00005641"/>
    </source>
</evidence>
<dbReference type="EC" id="3.2.1.78" evidence="4"/>
<evidence type="ECO:0000313" key="12">
    <source>
        <dbReference type="Proteomes" id="UP001497480"/>
    </source>
</evidence>
<keyword evidence="7" id="KW-0378">Hydrolase</keyword>
<dbReference type="PANTHER" id="PTHR31451:SF39">
    <property type="entry name" value="MANNAN ENDO-1,4-BETA-MANNOSIDASE 1"/>
    <property type="match status" value="1"/>
</dbReference>
<evidence type="ECO:0000256" key="4">
    <source>
        <dbReference type="ARBA" id="ARBA00012706"/>
    </source>
</evidence>
<evidence type="ECO:0000313" key="11">
    <source>
        <dbReference type="EMBL" id="CAL0320178.1"/>
    </source>
</evidence>
<dbReference type="GO" id="GO:0005576">
    <property type="term" value="C:extracellular region"/>
    <property type="evidence" value="ECO:0007669"/>
    <property type="project" value="UniProtKB-SubCell"/>
</dbReference>
<dbReference type="EMBL" id="CAXHTB010000014">
    <property type="protein sequence ID" value="CAL0320178.1"/>
    <property type="molecule type" value="Genomic_DNA"/>
</dbReference>
<accession>A0AAV1XEW8</accession>
<name>A0AAV1XEW8_LUPLU</name>
<comment type="caution">
    <text evidence="11">The sequence shown here is derived from an EMBL/GenBank/DDBJ whole genome shotgun (WGS) entry which is preliminary data.</text>
</comment>
<organism evidence="11 12">
    <name type="scientific">Lupinus luteus</name>
    <name type="common">European yellow lupine</name>
    <dbReference type="NCBI Taxonomy" id="3873"/>
    <lineage>
        <taxon>Eukaryota</taxon>
        <taxon>Viridiplantae</taxon>
        <taxon>Streptophyta</taxon>
        <taxon>Embryophyta</taxon>
        <taxon>Tracheophyta</taxon>
        <taxon>Spermatophyta</taxon>
        <taxon>Magnoliopsida</taxon>
        <taxon>eudicotyledons</taxon>
        <taxon>Gunneridae</taxon>
        <taxon>Pentapetalae</taxon>
        <taxon>rosids</taxon>
        <taxon>fabids</taxon>
        <taxon>Fabales</taxon>
        <taxon>Fabaceae</taxon>
        <taxon>Papilionoideae</taxon>
        <taxon>50 kb inversion clade</taxon>
        <taxon>genistoids sensu lato</taxon>
        <taxon>core genistoids</taxon>
        <taxon>Genisteae</taxon>
        <taxon>Lupinus</taxon>
    </lineage>
</organism>
<dbReference type="Gene3D" id="3.20.20.80">
    <property type="entry name" value="Glycosidases"/>
    <property type="match status" value="1"/>
</dbReference>
<reference evidence="11 12" key="1">
    <citation type="submission" date="2024-03" db="EMBL/GenBank/DDBJ databases">
        <authorList>
            <person name="Martinez-Hernandez J."/>
        </authorList>
    </citation>
    <scope>NUCLEOTIDE SEQUENCE [LARGE SCALE GENOMIC DNA]</scope>
</reference>
<sequence length="414" mass="47342">MRFQNLILITFIVTSVFVQDGNCRIGHHHHNDSVDNNQRDYIDFVQRNGTHFILDGKVHYVNGFNAYWLMYEASNSSTSIKVSSILEQASKYGLNVARTWAFNDGGYRALQIAPGSYDENVFKGLDFVISEAGKNGVRLILSLVNNWKDFGGRNRYVQWAKDKGQDIKNDDDFYTNPIVKQYYKDHIKAILTRKNSITGIVYKDDPFIFAWELINEPRSTSDYSGKSIQDWVSEMAAYIKSIDTNHLLEIGLEGFYGEFMPEKKQFNPGYQVGTDFISNNQIPQIDFATIHLYPDQWVSSPEQEAQDAFVEKWVQSHIQDSNDILKKPILLTEFGKSSKSNGYSVEKRDTYFQKLYNDIYNSASNGGPCGGGLLWQLMAQGMDNLKDGYEVIFEESPSTTNIISQQSHRMSNLK</sequence>
<dbReference type="FunFam" id="3.20.20.80:FF:000012">
    <property type="entry name" value="Mannan endo-1,4-beta-mannosidase 6"/>
    <property type="match status" value="1"/>
</dbReference>